<dbReference type="Proteomes" id="UP001586593">
    <property type="component" value="Unassembled WGS sequence"/>
</dbReference>
<organism evidence="6 7">
    <name type="scientific">Phialemonium thermophilum</name>
    <dbReference type="NCBI Taxonomy" id="223376"/>
    <lineage>
        <taxon>Eukaryota</taxon>
        <taxon>Fungi</taxon>
        <taxon>Dikarya</taxon>
        <taxon>Ascomycota</taxon>
        <taxon>Pezizomycotina</taxon>
        <taxon>Sordariomycetes</taxon>
        <taxon>Sordariomycetidae</taxon>
        <taxon>Cephalothecales</taxon>
        <taxon>Cephalothecaceae</taxon>
        <taxon>Phialemonium</taxon>
    </lineage>
</organism>
<protein>
    <submittedName>
        <fullName evidence="6">Uncharacterized protein</fullName>
    </submittedName>
</protein>
<reference evidence="6 7" key="1">
    <citation type="journal article" date="2024" name="Commun. Biol.">
        <title>Comparative genomic analysis of thermophilic fungi reveals convergent evolutionary adaptations and gene losses.</title>
        <authorList>
            <person name="Steindorff A.S."/>
            <person name="Aguilar-Pontes M.V."/>
            <person name="Robinson A.J."/>
            <person name="Andreopoulos B."/>
            <person name="LaButti K."/>
            <person name="Kuo A."/>
            <person name="Mondo S."/>
            <person name="Riley R."/>
            <person name="Otillar R."/>
            <person name="Haridas S."/>
            <person name="Lipzen A."/>
            <person name="Grimwood J."/>
            <person name="Schmutz J."/>
            <person name="Clum A."/>
            <person name="Reid I.D."/>
            <person name="Moisan M.C."/>
            <person name="Butler G."/>
            <person name="Nguyen T.T.M."/>
            <person name="Dewar K."/>
            <person name="Conant G."/>
            <person name="Drula E."/>
            <person name="Henrissat B."/>
            <person name="Hansel C."/>
            <person name="Singer S."/>
            <person name="Hutchinson M.I."/>
            <person name="de Vries R.P."/>
            <person name="Natvig D.O."/>
            <person name="Powell A.J."/>
            <person name="Tsang A."/>
            <person name="Grigoriev I.V."/>
        </authorList>
    </citation>
    <scope>NUCLEOTIDE SEQUENCE [LARGE SCALE GENOMIC DNA]</scope>
    <source>
        <strain evidence="6 7">ATCC 24622</strain>
    </source>
</reference>
<keyword evidence="7" id="KW-1185">Reference proteome</keyword>
<accession>A0ABR3V639</accession>
<evidence type="ECO:0000256" key="4">
    <source>
        <dbReference type="ARBA" id="ARBA00023242"/>
    </source>
</evidence>
<dbReference type="PANTHER" id="PTHR21277">
    <property type="entry name" value="TRANSCRIPTIONAL ADAPTER 1"/>
    <property type="match status" value="1"/>
</dbReference>
<evidence type="ECO:0000256" key="2">
    <source>
        <dbReference type="ARBA" id="ARBA00023015"/>
    </source>
</evidence>
<feature type="region of interest" description="Disordered" evidence="5">
    <location>
        <begin position="213"/>
        <end position="234"/>
    </location>
</feature>
<comment type="caution">
    <text evidence="6">The sequence shown here is derived from an EMBL/GenBank/DDBJ whole genome shotgun (WGS) entry which is preliminary data.</text>
</comment>
<evidence type="ECO:0000313" key="7">
    <source>
        <dbReference type="Proteomes" id="UP001586593"/>
    </source>
</evidence>
<name>A0ABR3V639_9PEZI</name>
<dbReference type="PANTHER" id="PTHR21277:SF5">
    <property type="entry name" value="TRANSCRIPTIONAL ADAPTER 1"/>
    <property type="match status" value="1"/>
</dbReference>
<evidence type="ECO:0000256" key="5">
    <source>
        <dbReference type="SAM" id="MobiDB-lite"/>
    </source>
</evidence>
<proteinExistence type="predicted"/>
<dbReference type="InterPro" id="IPR024738">
    <property type="entry name" value="Hfi1/Tada1"/>
</dbReference>
<gene>
    <name evidence="6" type="ORF">VTK73DRAFT_4767</name>
</gene>
<evidence type="ECO:0000256" key="3">
    <source>
        <dbReference type="ARBA" id="ARBA00023163"/>
    </source>
</evidence>
<evidence type="ECO:0000313" key="6">
    <source>
        <dbReference type="EMBL" id="KAL1837200.1"/>
    </source>
</evidence>
<keyword evidence="2" id="KW-0805">Transcription regulation</keyword>
<sequence length="267" mass="29652">MLIIDACGHHPRWLRYLFTRAIGPCAHDCRPSRRCAAVPRAICTSFSPPTPPPPPPQSSSAYPHCYPNPLALSGHRPSKAKMPDLDINPATIISRPSISLSTPVLSTKSITVSAPSVQKAPKTSQLIPPRIDLEPIYTKLKALIEPEQWPVYRDATTQFLIGRLNQAEYSERVDPILYSASGEKEHYHNQLLAAIYGNVTREMPDQGLAPWVSANDKPSGVGSKPVSGDATERRLKGEVMQLPNRDRRRIKDIIHNDYDPFQQVQVA</sequence>
<dbReference type="EMBL" id="JAZHXJ010002690">
    <property type="protein sequence ID" value="KAL1837200.1"/>
    <property type="molecule type" value="Genomic_DNA"/>
</dbReference>
<evidence type="ECO:0000256" key="1">
    <source>
        <dbReference type="ARBA" id="ARBA00004123"/>
    </source>
</evidence>
<keyword evidence="3" id="KW-0804">Transcription</keyword>
<comment type="subcellular location">
    <subcellularLocation>
        <location evidence="1">Nucleus</location>
    </subcellularLocation>
</comment>
<keyword evidence="4" id="KW-0539">Nucleus</keyword>
<dbReference type="Pfam" id="PF12767">
    <property type="entry name" value="SAGA-Tad1"/>
    <property type="match status" value="1"/>
</dbReference>